<sequence>MMQPHAFNWWGDRPRYDGKANTKGKGPQRNGIGHGREHHGLAKKWDYNTLYPRGCAFFASSHISRGRRGILEPLACGNDHSEVHMVPCIPDTKASTLVDPPSTHNGANAGMHGEQEQLGRNHRTKKEPGCLQVYVLNTVKLQSPFSRSPFATVSSGEPYSLTHFIYSDKFSLARHAFIASLSQIIEPQTFVETMCDTQWHAAMRDKIRVLELNKTWTITPLPLGKKALGCKWVYKVKQKLDGMEERFKVCLVILGNYQNKGIDYTETFASVTKMAIVHIVLAVPTSRQWELHQMDVHNAFLHGNLHEDVYRKFPPRFRASHDEQYVVVLVYVDDLIISGNDHSSINQFKAYLHKCFHIKDLGRLKYFLGVEVAHSNTGIFLFQRMYTLDIITKIGLMGSADMPLEQNHRLALAKELSYCVHTLSQFMQEPRHEHWEAALRAVYAILKENT</sequence>
<keyword evidence="2" id="KW-1185">Reference proteome</keyword>
<organism evidence="1 2">
    <name type="scientific">Bauhinia variegata</name>
    <name type="common">Purple orchid tree</name>
    <name type="synonym">Phanera variegata</name>
    <dbReference type="NCBI Taxonomy" id="167791"/>
    <lineage>
        <taxon>Eukaryota</taxon>
        <taxon>Viridiplantae</taxon>
        <taxon>Streptophyta</taxon>
        <taxon>Embryophyta</taxon>
        <taxon>Tracheophyta</taxon>
        <taxon>Spermatophyta</taxon>
        <taxon>Magnoliopsida</taxon>
        <taxon>eudicotyledons</taxon>
        <taxon>Gunneridae</taxon>
        <taxon>Pentapetalae</taxon>
        <taxon>rosids</taxon>
        <taxon>fabids</taxon>
        <taxon>Fabales</taxon>
        <taxon>Fabaceae</taxon>
        <taxon>Cercidoideae</taxon>
        <taxon>Cercideae</taxon>
        <taxon>Bauhiniinae</taxon>
        <taxon>Bauhinia</taxon>
    </lineage>
</organism>
<protein>
    <submittedName>
        <fullName evidence="1">Uncharacterized protein</fullName>
    </submittedName>
</protein>
<comment type="caution">
    <text evidence="1">The sequence shown here is derived from an EMBL/GenBank/DDBJ whole genome shotgun (WGS) entry which is preliminary data.</text>
</comment>
<dbReference type="EMBL" id="CM039436">
    <property type="protein sequence ID" value="KAI4313154.1"/>
    <property type="molecule type" value="Genomic_DNA"/>
</dbReference>
<evidence type="ECO:0000313" key="2">
    <source>
        <dbReference type="Proteomes" id="UP000828941"/>
    </source>
</evidence>
<gene>
    <name evidence="1" type="ORF">L6164_026158</name>
</gene>
<accession>A0ACB9LPN2</accession>
<proteinExistence type="predicted"/>
<name>A0ACB9LPN2_BAUVA</name>
<evidence type="ECO:0000313" key="1">
    <source>
        <dbReference type="EMBL" id="KAI4313154.1"/>
    </source>
</evidence>
<dbReference type="Proteomes" id="UP000828941">
    <property type="component" value="Chromosome 11"/>
</dbReference>
<reference evidence="1 2" key="1">
    <citation type="journal article" date="2022" name="DNA Res.">
        <title>Chromosomal-level genome assembly of the orchid tree Bauhinia variegata (Leguminosae; Cercidoideae) supports the allotetraploid origin hypothesis of Bauhinia.</title>
        <authorList>
            <person name="Zhong Y."/>
            <person name="Chen Y."/>
            <person name="Zheng D."/>
            <person name="Pang J."/>
            <person name="Liu Y."/>
            <person name="Luo S."/>
            <person name="Meng S."/>
            <person name="Qian L."/>
            <person name="Wei D."/>
            <person name="Dai S."/>
            <person name="Zhou R."/>
        </authorList>
    </citation>
    <scope>NUCLEOTIDE SEQUENCE [LARGE SCALE GENOMIC DNA]</scope>
    <source>
        <strain evidence="1">BV-YZ2020</strain>
    </source>
</reference>